<evidence type="ECO:0000313" key="11">
    <source>
        <dbReference type="Proteomes" id="UP000318878"/>
    </source>
</evidence>
<dbReference type="EMBL" id="SJPF01000004">
    <property type="protein sequence ID" value="TWT32148.1"/>
    <property type="molecule type" value="Genomic_DNA"/>
</dbReference>
<evidence type="ECO:0000256" key="1">
    <source>
        <dbReference type="ARBA" id="ARBA00004162"/>
    </source>
</evidence>
<dbReference type="Proteomes" id="UP000318878">
    <property type="component" value="Unassembled WGS sequence"/>
</dbReference>
<sequence length="173" mass="18395">MSDGSQHKTKDGALQVEPEAITFRRPQAKKDEADLDITPMIDITFLLLIFFLVASRLDSDSVKNLPNAKQGVSISASNTVVLTVTAGGADGAAVVYLGDGPLDDTRTSDGLDAQEAEIMDYVEREMATRPARSVLVKAEKTVRAGDVVRVMRAAANIEGAEVSKAYIGVKEGA</sequence>
<feature type="transmembrane region" description="Helical" evidence="9">
    <location>
        <begin position="37"/>
        <end position="54"/>
    </location>
</feature>
<feature type="compositionally biased region" description="Basic and acidic residues" evidence="8">
    <location>
        <begin position="1"/>
        <end position="11"/>
    </location>
</feature>
<evidence type="ECO:0000256" key="4">
    <source>
        <dbReference type="ARBA" id="ARBA00022692"/>
    </source>
</evidence>
<evidence type="ECO:0000256" key="5">
    <source>
        <dbReference type="ARBA" id="ARBA00022989"/>
    </source>
</evidence>
<dbReference type="GO" id="GO:0022857">
    <property type="term" value="F:transmembrane transporter activity"/>
    <property type="evidence" value="ECO:0007669"/>
    <property type="project" value="InterPro"/>
</dbReference>
<evidence type="ECO:0000256" key="3">
    <source>
        <dbReference type="ARBA" id="ARBA00022475"/>
    </source>
</evidence>
<protein>
    <submittedName>
        <fullName evidence="10">Biopolymer transport protein ExbD</fullName>
    </submittedName>
</protein>
<dbReference type="Gene3D" id="3.30.420.270">
    <property type="match status" value="1"/>
</dbReference>
<accession>A0A5C5V110</accession>
<dbReference type="PANTHER" id="PTHR30558">
    <property type="entry name" value="EXBD MEMBRANE COMPONENT OF PMF-DRIVEN MACROMOLECULE IMPORT SYSTEM"/>
    <property type="match status" value="1"/>
</dbReference>
<gene>
    <name evidence="10" type="ORF">Enr8_40750</name>
</gene>
<organism evidence="10 11">
    <name type="scientific">Blastopirellula retiformator</name>
    <dbReference type="NCBI Taxonomy" id="2527970"/>
    <lineage>
        <taxon>Bacteria</taxon>
        <taxon>Pseudomonadati</taxon>
        <taxon>Planctomycetota</taxon>
        <taxon>Planctomycetia</taxon>
        <taxon>Pirellulales</taxon>
        <taxon>Pirellulaceae</taxon>
        <taxon>Blastopirellula</taxon>
    </lineage>
</organism>
<name>A0A5C5V110_9BACT</name>
<dbReference type="Pfam" id="PF02472">
    <property type="entry name" value="ExbD"/>
    <property type="match status" value="1"/>
</dbReference>
<comment type="subcellular location">
    <subcellularLocation>
        <location evidence="1">Cell membrane</location>
        <topology evidence="1">Single-pass membrane protein</topology>
    </subcellularLocation>
    <subcellularLocation>
        <location evidence="7">Cell membrane</location>
        <topology evidence="7">Single-pass type II membrane protein</topology>
    </subcellularLocation>
</comment>
<feature type="region of interest" description="Disordered" evidence="8">
    <location>
        <begin position="1"/>
        <end position="20"/>
    </location>
</feature>
<proteinExistence type="inferred from homology"/>
<evidence type="ECO:0000256" key="6">
    <source>
        <dbReference type="ARBA" id="ARBA00023136"/>
    </source>
</evidence>
<evidence type="ECO:0000256" key="8">
    <source>
        <dbReference type="SAM" id="MobiDB-lite"/>
    </source>
</evidence>
<keyword evidence="6 9" id="KW-0472">Membrane</keyword>
<comment type="similarity">
    <text evidence="2 7">Belongs to the ExbD/TolR family.</text>
</comment>
<keyword evidence="4 7" id="KW-0812">Transmembrane</keyword>
<dbReference type="GO" id="GO:0005886">
    <property type="term" value="C:plasma membrane"/>
    <property type="evidence" value="ECO:0007669"/>
    <property type="project" value="UniProtKB-SubCell"/>
</dbReference>
<keyword evidence="7" id="KW-0653">Protein transport</keyword>
<keyword evidence="11" id="KW-1185">Reference proteome</keyword>
<evidence type="ECO:0000256" key="7">
    <source>
        <dbReference type="RuleBase" id="RU003879"/>
    </source>
</evidence>
<dbReference type="RefSeq" id="WP_146434894.1">
    <property type="nucleotide sequence ID" value="NZ_SJPF01000004.1"/>
</dbReference>
<reference evidence="10 11" key="1">
    <citation type="submission" date="2019-02" db="EMBL/GenBank/DDBJ databases">
        <title>Deep-cultivation of Planctomycetes and their phenomic and genomic characterization uncovers novel biology.</title>
        <authorList>
            <person name="Wiegand S."/>
            <person name="Jogler M."/>
            <person name="Boedeker C."/>
            <person name="Pinto D."/>
            <person name="Vollmers J."/>
            <person name="Rivas-Marin E."/>
            <person name="Kohn T."/>
            <person name="Peeters S.H."/>
            <person name="Heuer A."/>
            <person name="Rast P."/>
            <person name="Oberbeckmann S."/>
            <person name="Bunk B."/>
            <person name="Jeske O."/>
            <person name="Meyerdierks A."/>
            <person name="Storesund J.E."/>
            <person name="Kallscheuer N."/>
            <person name="Luecker S."/>
            <person name="Lage O.M."/>
            <person name="Pohl T."/>
            <person name="Merkel B.J."/>
            <person name="Hornburger P."/>
            <person name="Mueller R.-W."/>
            <person name="Bruemmer F."/>
            <person name="Labrenz M."/>
            <person name="Spormann A.M."/>
            <person name="Op Den Camp H."/>
            <person name="Overmann J."/>
            <person name="Amann R."/>
            <person name="Jetten M.S.M."/>
            <person name="Mascher T."/>
            <person name="Medema M.H."/>
            <person name="Devos D.P."/>
            <person name="Kaster A.-K."/>
            <person name="Ovreas L."/>
            <person name="Rohde M."/>
            <person name="Galperin M.Y."/>
            <person name="Jogler C."/>
        </authorList>
    </citation>
    <scope>NUCLEOTIDE SEQUENCE [LARGE SCALE GENOMIC DNA]</scope>
    <source>
        <strain evidence="10 11">Enr8</strain>
    </source>
</reference>
<dbReference type="AlphaFoldDB" id="A0A5C5V110"/>
<dbReference type="InterPro" id="IPR003400">
    <property type="entry name" value="ExbD"/>
</dbReference>
<dbReference type="GO" id="GO:0015031">
    <property type="term" value="P:protein transport"/>
    <property type="evidence" value="ECO:0007669"/>
    <property type="project" value="UniProtKB-KW"/>
</dbReference>
<evidence type="ECO:0000313" key="10">
    <source>
        <dbReference type="EMBL" id="TWT32148.1"/>
    </source>
</evidence>
<evidence type="ECO:0000256" key="9">
    <source>
        <dbReference type="SAM" id="Phobius"/>
    </source>
</evidence>
<comment type="caution">
    <text evidence="10">The sequence shown here is derived from an EMBL/GenBank/DDBJ whole genome shotgun (WGS) entry which is preliminary data.</text>
</comment>
<keyword evidence="7" id="KW-0813">Transport</keyword>
<keyword evidence="5 9" id="KW-1133">Transmembrane helix</keyword>
<dbReference type="PANTHER" id="PTHR30558:SF3">
    <property type="entry name" value="BIOPOLYMER TRANSPORT PROTEIN EXBD-RELATED"/>
    <property type="match status" value="1"/>
</dbReference>
<dbReference type="OrthoDB" id="9793581at2"/>
<evidence type="ECO:0000256" key="2">
    <source>
        <dbReference type="ARBA" id="ARBA00005811"/>
    </source>
</evidence>
<keyword evidence="3" id="KW-1003">Cell membrane</keyword>